<sequence length="662" mass="71219">MLPVALSRLIPPLAYYTWAEDGCHLIDGEARSMIHFRYGGHGSDPVAVILAKENLASGSVTHELLWRPDASSPNGYNCASSFSMGHTEFALVTTATPIAWKMYRRNIGHTIDGRDCISTVGSNGYARFVKSKFPWRAFIGLKFFFQSFGTDAGASTLSIGGLELKLGEANMYVVTGVTNTQVLFAPADTGVFSPPAASTVTGGGYFFLRAPETGWAEVLFADAAGVAKSWGEALITFPGETSQPGYVIGGGVDTRINNRGIAAVGSGTIYLMDQLLHAGTASNPATFKQICKTPTRPSSSTQAAGGGPSYAFYDNGTTDGVWFCTFGPRTYSSSAPVVAFSTNAFASEPKYVQLPTASSQCRVPTFVTKDYGKGARLQLVAPTRRDKGGWYSQMDVFLWDVGAKQFLDTATDTEKTPTEAAAAAAKLFERYLIHKVDYYKHQGVDPDTVSADNQGPAANGMASICPLPGGGGLYIPMGFQTPRQERSANSLVGHMALKVDTRALTGCPNEPVLVPGDIQHPVTHVARFVDILPTGAEKNLRFRNPQYDWTLGDYSNNALRSRVHGHYRMRFCIPLTAHATLDSYVTLIDVGTGVAYADLYGYKTEQNTAFLKSGSGTQMVYGELEFRLAPDQSVIPRVVNGTIGTPTALQTSLTYLVIERLG</sequence>
<dbReference type="EMBL" id="QFPN01000003">
    <property type="protein sequence ID" value="PZQ16980.1"/>
    <property type="molecule type" value="Genomic_DNA"/>
</dbReference>
<comment type="caution">
    <text evidence="1">The sequence shown here is derived from an EMBL/GenBank/DDBJ whole genome shotgun (WGS) entry which is preliminary data.</text>
</comment>
<protein>
    <submittedName>
        <fullName evidence="1">Uncharacterized protein</fullName>
    </submittedName>
</protein>
<name>A0A2W5MTJ8_ANCNO</name>
<evidence type="ECO:0000313" key="2">
    <source>
        <dbReference type="Proteomes" id="UP000249577"/>
    </source>
</evidence>
<gene>
    <name evidence="1" type="ORF">DI565_06215</name>
</gene>
<dbReference type="Proteomes" id="UP000249577">
    <property type="component" value="Unassembled WGS sequence"/>
</dbReference>
<evidence type="ECO:0000313" key="1">
    <source>
        <dbReference type="EMBL" id="PZQ16980.1"/>
    </source>
</evidence>
<reference evidence="1 2" key="1">
    <citation type="submission" date="2017-08" db="EMBL/GenBank/DDBJ databases">
        <title>Infants hospitalized years apart are colonized by the same room-sourced microbial strains.</title>
        <authorList>
            <person name="Brooks B."/>
            <person name="Olm M.R."/>
            <person name="Firek B.A."/>
            <person name="Baker R."/>
            <person name="Thomas B.C."/>
            <person name="Morowitz M.J."/>
            <person name="Banfield J.F."/>
        </authorList>
    </citation>
    <scope>NUCLEOTIDE SEQUENCE [LARGE SCALE GENOMIC DNA]</scope>
    <source>
        <strain evidence="1">S2_005_003_R2_43</strain>
    </source>
</reference>
<dbReference type="AlphaFoldDB" id="A0A2W5MTJ8"/>
<organism evidence="1 2">
    <name type="scientific">Ancylobacter novellus</name>
    <name type="common">Thiobacillus novellus</name>
    <dbReference type="NCBI Taxonomy" id="921"/>
    <lineage>
        <taxon>Bacteria</taxon>
        <taxon>Pseudomonadati</taxon>
        <taxon>Pseudomonadota</taxon>
        <taxon>Alphaproteobacteria</taxon>
        <taxon>Hyphomicrobiales</taxon>
        <taxon>Xanthobacteraceae</taxon>
        <taxon>Ancylobacter</taxon>
    </lineage>
</organism>
<accession>A0A2W5MTJ8</accession>
<proteinExistence type="predicted"/>